<dbReference type="Proteomes" id="UP001283361">
    <property type="component" value="Unassembled WGS sequence"/>
</dbReference>
<dbReference type="AlphaFoldDB" id="A0AAE1CWW6"/>
<protein>
    <submittedName>
        <fullName evidence="2">Uncharacterized protein</fullName>
    </submittedName>
</protein>
<keyword evidence="1" id="KW-0812">Transmembrane</keyword>
<gene>
    <name evidence="2" type="ORF">RRG08_025448</name>
</gene>
<organism evidence="2 3">
    <name type="scientific">Elysia crispata</name>
    <name type="common">lettuce slug</name>
    <dbReference type="NCBI Taxonomy" id="231223"/>
    <lineage>
        <taxon>Eukaryota</taxon>
        <taxon>Metazoa</taxon>
        <taxon>Spiralia</taxon>
        <taxon>Lophotrochozoa</taxon>
        <taxon>Mollusca</taxon>
        <taxon>Gastropoda</taxon>
        <taxon>Heterobranchia</taxon>
        <taxon>Euthyneura</taxon>
        <taxon>Panpulmonata</taxon>
        <taxon>Sacoglossa</taxon>
        <taxon>Placobranchoidea</taxon>
        <taxon>Plakobranchidae</taxon>
        <taxon>Elysia</taxon>
    </lineage>
</organism>
<reference evidence="2" key="1">
    <citation type="journal article" date="2023" name="G3 (Bethesda)">
        <title>A reference genome for the long-term kleptoplast-retaining sea slug Elysia crispata morphotype clarki.</title>
        <authorList>
            <person name="Eastman K.E."/>
            <person name="Pendleton A.L."/>
            <person name="Shaikh M.A."/>
            <person name="Suttiyut T."/>
            <person name="Ogas R."/>
            <person name="Tomko P."/>
            <person name="Gavelis G."/>
            <person name="Widhalm J.R."/>
            <person name="Wisecaver J.H."/>
        </authorList>
    </citation>
    <scope>NUCLEOTIDE SEQUENCE</scope>
    <source>
        <strain evidence="2">ECLA1</strain>
    </source>
</reference>
<comment type="caution">
    <text evidence="2">The sequence shown here is derived from an EMBL/GenBank/DDBJ whole genome shotgun (WGS) entry which is preliminary data.</text>
</comment>
<evidence type="ECO:0000256" key="1">
    <source>
        <dbReference type="SAM" id="Phobius"/>
    </source>
</evidence>
<accession>A0AAE1CWW6</accession>
<evidence type="ECO:0000313" key="2">
    <source>
        <dbReference type="EMBL" id="KAK3740629.1"/>
    </source>
</evidence>
<keyword evidence="3" id="KW-1185">Reference proteome</keyword>
<sequence>MKFQNTRICVNDRSKLERGRRQRQQAGVTLNGVQSDKFLCTPHIVRGPHSVALSLKLLQGYLPNLSGVSPYTHYLPEERGDSHTSTMSISAMCKEASLEGLGEFLIFVAQLQIMVLLLLLLLFS</sequence>
<keyword evidence="1" id="KW-0472">Membrane</keyword>
<keyword evidence="1" id="KW-1133">Transmembrane helix</keyword>
<name>A0AAE1CWW6_9GAST</name>
<proteinExistence type="predicted"/>
<feature type="transmembrane region" description="Helical" evidence="1">
    <location>
        <begin position="104"/>
        <end position="123"/>
    </location>
</feature>
<dbReference type="EMBL" id="JAWDGP010006465">
    <property type="protein sequence ID" value="KAK3740629.1"/>
    <property type="molecule type" value="Genomic_DNA"/>
</dbReference>
<evidence type="ECO:0000313" key="3">
    <source>
        <dbReference type="Proteomes" id="UP001283361"/>
    </source>
</evidence>